<accession>A0ABY4Q4H4</accession>
<organism evidence="2 3">
    <name type="scientific">Streptomyces durmitorensis</name>
    <dbReference type="NCBI Taxonomy" id="319947"/>
    <lineage>
        <taxon>Bacteria</taxon>
        <taxon>Bacillati</taxon>
        <taxon>Actinomycetota</taxon>
        <taxon>Actinomycetes</taxon>
        <taxon>Kitasatosporales</taxon>
        <taxon>Streptomycetaceae</taxon>
        <taxon>Streptomyces</taxon>
    </lineage>
</organism>
<reference evidence="2 3" key="1">
    <citation type="submission" date="2022-05" db="EMBL/GenBank/DDBJ databases">
        <authorList>
            <person name="Zhou X."/>
            <person name="Li K."/>
            <person name="Man Y."/>
        </authorList>
    </citation>
    <scope>NUCLEOTIDE SEQUENCE [LARGE SCALE GENOMIC DNA]</scope>
    <source>
        <strain evidence="2 3">MS405</strain>
    </source>
</reference>
<sequence length="48" mass="5516">MAGVINRIKQFIRSPQGQRAIHQARQASADPKKRAQAKRMLGKFRGRR</sequence>
<gene>
    <name evidence="2" type="ORF">M4V62_36245</name>
</gene>
<evidence type="ECO:0000313" key="2">
    <source>
        <dbReference type="EMBL" id="UQT60072.1"/>
    </source>
</evidence>
<evidence type="ECO:0000313" key="3">
    <source>
        <dbReference type="Proteomes" id="UP000829992"/>
    </source>
</evidence>
<feature type="compositionally biased region" description="Basic residues" evidence="1">
    <location>
        <begin position="34"/>
        <end position="48"/>
    </location>
</feature>
<dbReference type="RefSeq" id="WP_249591406.1">
    <property type="nucleotide sequence ID" value="NZ_BAAAQL010000035.1"/>
</dbReference>
<name>A0ABY4Q4H4_9ACTN</name>
<protein>
    <submittedName>
        <fullName evidence="2">Uncharacterized protein</fullName>
    </submittedName>
</protein>
<dbReference type="EMBL" id="CP097289">
    <property type="protein sequence ID" value="UQT60072.1"/>
    <property type="molecule type" value="Genomic_DNA"/>
</dbReference>
<proteinExistence type="predicted"/>
<dbReference type="Proteomes" id="UP000829992">
    <property type="component" value="Chromosome"/>
</dbReference>
<feature type="region of interest" description="Disordered" evidence="1">
    <location>
        <begin position="1"/>
        <end position="48"/>
    </location>
</feature>
<keyword evidence="3" id="KW-1185">Reference proteome</keyword>
<evidence type="ECO:0000256" key="1">
    <source>
        <dbReference type="SAM" id="MobiDB-lite"/>
    </source>
</evidence>